<evidence type="ECO:0000259" key="3">
    <source>
        <dbReference type="SMART" id="SM00645"/>
    </source>
</evidence>
<dbReference type="InterPro" id="IPR039417">
    <property type="entry name" value="Peptidase_C1A_papain-like"/>
</dbReference>
<dbReference type="Proteomes" id="UP001470230">
    <property type="component" value="Unassembled WGS sequence"/>
</dbReference>
<dbReference type="InterPro" id="IPR013128">
    <property type="entry name" value="Peptidase_C1A"/>
</dbReference>
<accession>A0ABR2KYE9</accession>
<dbReference type="InterPro" id="IPR038765">
    <property type="entry name" value="Papain-like_cys_pep_sf"/>
</dbReference>
<dbReference type="SMART" id="SM00848">
    <property type="entry name" value="Inhibitor_I29"/>
    <property type="match status" value="1"/>
</dbReference>
<dbReference type="EMBL" id="JAPFFF010000002">
    <property type="protein sequence ID" value="KAK8896124.1"/>
    <property type="molecule type" value="Genomic_DNA"/>
</dbReference>
<dbReference type="CDD" id="cd02248">
    <property type="entry name" value="Peptidase_C1A"/>
    <property type="match status" value="1"/>
</dbReference>
<feature type="domain" description="Cathepsin propeptide inhibitor" evidence="4">
    <location>
        <begin position="23"/>
        <end position="79"/>
    </location>
</feature>
<name>A0ABR2KYE9_9EUKA</name>
<dbReference type="InterPro" id="IPR000668">
    <property type="entry name" value="Peptidase_C1A_C"/>
</dbReference>
<dbReference type="InterPro" id="IPR025660">
    <property type="entry name" value="Pept_his_AS"/>
</dbReference>
<sequence length="323" mass="36219">MILLLLNFVSSRLSLDLNDQRRFINWMRTYQKFYIGDEYHFRLGIFITNLRYIQSFNRNKEHTFRVGINKFSCYTPSEYKSLLGLVIPQNYAKLHKNKPSKYINSDIPDSYDWRDHNTVTGIKDQGNCGGCWAFSAIATSESAYAIKSGNLISLSEQNLIDCAHSCSGCKGGWPQNALDDILKSQQGQFNSEGDYPYKAVPGYCNYDANKAVGKVTEYISINSEDENDLKEKVALYGVASVCISAGNSPFMSYSGGILDDNDCNEYAINHAVAAVGYGVENGIDYWIVKNSWGSDWGEEGYVRMIRNKRNKCGIASLAIVAIS</sequence>
<dbReference type="Pfam" id="PF00112">
    <property type="entry name" value="Peptidase_C1"/>
    <property type="match status" value="1"/>
</dbReference>
<dbReference type="InterPro" id="IPR000169">
    <property type="entry name" value="Pept_cys_AS"/>
</dbReference>
<dbReference type="PRINTS" id="PR00705">
    <property type="entry name" value="PAPAIN"/>
</dbReference>
<comment type="caution">
    <text evidence="5">The sequence shown here is derived from an EMBL/GenBank/DDBJ whole genome shotgun (WGS) entry which is preliminary data.</text>
</comment>
<dbReference type="Gene3D" id="3.90.70.10">
    <property type="entry name" value="Cysteine proteinases"/>
    <property type="match status" value="1"/>
</dbReference>
<organism evidence="5 6">
    <name type="scientific">Tritrichomonas musculus</name>
    <dbReference type="NCBI Taxonomy" id="1915356"/>
    <lineage>
        <taxon>Eukaryota</taxon>
        <taxon>Metamonada</taxon>
        <taxon>Parabasalia</taxon>
        <taxon>Tritrichomonadida</taxon>
        <taxon>Tritrichomonadidae</taxon>
        <taxon>Tritrichomonas</taxon>
    </lineage>
</organism>
<protein>
    <submittedName>
        <fullName evidence="5">Uncharacterized protein</fullName>
    </submittedName>
</protein>
<dbReference type="PANTHER" id="PTHR12411">
    <property type="entry name" value="CYSTEINE PROTEASE FAMILY C1-RELATED"/>
    <property type="match status" value="1"/>
</dbReference>
<keyword evidence="2" id="KW-1015">Disulfide bond</keyword>
<dbReference type="Pfam" id="PF08246">
    <property type="entry name" value="Inhibitor_I29"/>
    <property type="match status" value="1"/>
</dbReference>
<reference evidence="5 6" key="1">
    <citation type="submission" date="2024-04" db="EMBL/GenBank/DDBJ databases">
        <title>Tritrichomonas musculus Genome.</title>
        <authorList>
            <person name="Alves-Ferreira E."/>
            <person name="Grigg M."/>
            <person name="Lorenzi H."/>
            <person name="Galac M."/>
        </authorList>
    </citation>
    <scope>NUCLEOTIDE SEQUENCE [LARGE SCALE GENOMIC DNA]</scope>
    <source>
        <strain evidence="5 6">EAF2021</strain>
    </source>
</reference>
<gene>
    <name evidence="5" type="ORF">M9Y10_014017</name>
</gene>
<dbReference type="SMART" id="SM00645">
    <property type="entry name" value="Pept_C1"/>
    <property type="match status" value="1"/>
</dbReference>
<evidence type="ECO:0000313" key="5">
    <source>
        <dbReference type="EMBL" id="KAK8896124.1"/>
    </source>
</evidence>
<dbReference type="PROSITE" id="PS00639">
    <property type="entry name" value="THIOL_PROTEASE_HIS"/>
    <property type="match status" value="1"/>
</dbReference>
<evidence type="ECO:0000259" key="4">
    <source>
        <dbReference type="SMART" id="SM00848"/>
    </source>
</evidence>
<comment type="similarity">
    <text evidence="1">Belongs to the peptidase C1 family.</text>
</comment>
<evidence type="ECO:0000256" key="2">
    <source>
        <dbReference type="ARBA" id="ARBA00023157"/>
    </source>
</evidence>
<dbReference type="InterPro" id="IPR025661">
    <property type="entry name" value="Pept_asp_AS"/>
</dbReference>
<proteinExistence type="inferred from homology"/>
<evidence type="ECO:0000256" key="1">
    <source>
        <dbReference type="ARBA" id="ARBA00008455"/>
    </source>
</evidence>
<dbReference type="InterPro" id="IPR013201">
    <property type="entry name" value="Prot_inhib_I29"/>
</dbReference>
<keyword evidence="6" id="KW-1185">Reference proteome</keyword>
<dbReference type="SUPFAM" id="SSF54001">
    <property type="entry name" value="Cysteine proteinases"/>
    <property type="match status" value="1"/>
</dbReference>
<feature type="domain" description="Peptidase C1A papain C-terminal" evidence="3">
    <location>
        <begin position="107"/>
        <end position="322"/>
    </location>
</feature>
<dbReference type="PROSITE" id="PS00640">
    <property type="entry name" value="THIOL_PROTEASE_ASN"/>
    <property type="match status" value="1"/>
</dbReference>
<evidence type="ECO:0000313" key="6">
    <source>
        <dbReference type="Proteomes" id="UP001470230"/>
    </source>
</evidence>
<dbReference type="PROSITE" id="PS00139">
    <property type="entry name" value="THIOL_PROTEASE_CYS"/>
    <property type="match status" value="1"/>
</dbReference>